<sequence>MERCCCGLLALYLGAAVALDISWWVLLRELVLQLENATVAVDALSVCMTINGWEMMIPLAFFAGTGPGERKTKRIWLPNDKGNLTWWGFLGENCVDGNYSTINHLLNASPTLFCVEPVEGPMLSGGKPGEL</sequence>
<evidence type="ECO:0000256" key="1">
    <source>
        <dbReference type="SAM" id="Phobius"/>
    </source>
</evidence>
<protein>
    <submittedName>
        <fullName evidence="2">Uncharacterized protein</fullName>
    </submittedName>
</protein>
<dbReference type="EMBL" id="JAYKXN010000006">
    <property type="protein sequence ID" value="KAK7280244.1"/>
    <property type="molecule type" value="Genomic_DNA"/>
</dbReference>
<comment type="caution">
    <text evidence="2">The sequence shown here is derived from an EMBL/GenBank/DDBJ whole genome shotgun (WGS) entry which is preliminary data.</text>
</comment>
<keyword evidence="1" id="KW-0472">Membrane</keyword>
<proteinExistence type="predicted"/>
<dbReference type="Proteomes" id="UP001359559">
    <property type="component" value="Unassembled WGS sequence"/>
</dbReference>
<evidence type="ECO:0000313" key="3">
    <source>
        <dbReference type="Proteomes" id="UP001359559"/>
    </source>
</evidence>
<gene>
    <name evidence="2" type="ORF">RJT34_25306</name>
</gene>
<evidence type="ECO:0000313" key="2">
    <source>
        <dbReference type="EMBL" id="KAK7280244.1"/>
    </source>
</evidence>
<organism evidence="2 3">
    <name type="scientific">Clitoria ternatea</name>
    <name type="common">Butterfly pea</name>
    <dbReference type="NCBI Taxonomy" id="43366"/>
    <lineage>
        <taxon>Eukaryota</taxon>
        <taxon>Viridiplantae</taxon>
        <taxon>Streptophyta</taxon>
        <taxon>Embryophyta</taxon>
        <taxon>Tracheophyta</taxon>
        <taxon>Spermatophyta</taxon>
        <taxon>Magnoliopsida</taxon>
        <taxon>eudicotyledons</taxon>
        <taxon>Gunneridae</taxon>
        <taxon>Pentapetalae</taxon>
        <taxon>rosids</taxon>
        <taxon>fabids</taxon>
        <taxon>Fabales</taxon>
        <taxon>Fabaceae</taxon>
        <taxon>Papilionoideae</taxon>
        <taxon>50 kb inversion clade</taxon>
        <taxon>NPAAA clade</taxon>
        <taxon>indigoferoid/millettioid clade</taxon>
        <taxon>Phaseoleae</taxon>
        <taxon>Clitoria</taxon>
    </lineage>
</organism>
<accession>A0AAN9FPN2</accession>
<dbReference type="AlphaFoldDB" id="A0AAN9FPN2"/>
<keyword evidence="3" id="KW-1185">Reference proteome</keyword>
<keyword evidence="1" id="KW-1133">Transmembrane helix</keyword>
<name>A0AAN9FPN2_CLITE</name>
<keyword evidence="1" id="KW-0812">Transmembrane</keyword>
<feature type="transmembrane region" description="Helical" evidence="1">
    <location>
        <begin position="42"/>
        <end position="64"/>
    </location>
</feature>
<reference evidence="2 3" key="1">
    <citation type="submission" date="2024-01" db="EMBL/GenBank/DDBJ databases">
        <title>The genomes of 5 underutilized Papilionoideae crops provide insights into root nodulation and disease resistance.</title>
        <authorList>
            <person name="Yuan L."/>
        </authorList>
    </citation>
    <scope>NUCLEOTIDE SEQUENCE [LARGE SCALE GENOMIC DNA]</scope>
    <source>
        <strain evidence="2">LY-2023</strain>
        <tissue evidence="2">Leaf</tissue>
    </source>
</reference>